<dbReference type="InterPro" id="IPR001508">
    <property type="entry name" value="Iono_Glu_rcpt_met"/>
</dbReference>
<keyword evidence="9" id="KW-0325">Glycoprotein</keyword>
<dbReference type="STRING" id="7574.A0A2R2MKB2"/>
<evidence type="ECO:0000256" key="7">
    <source>
        <dbReference type="ARBA" id="ARBA00023136"/>
    </source>
</evidence>
<dbReference type="Pfam" id="PF00060">
    <property type="entry name" value="Lig_chan"/>
    <property type="match status" value="1"/>
</dbReference>
<comment type="subcellular location">
    <subcellularLocation>
        <location evidence="1">Cell membrane</location>
        <topology evidence="1">Multi-pass membrane protein</topology>
    </subcellularLocation>
</comment>
<feature type="transmembrane region" description="Helical" evidence="15">
    <location>
        <begin position="467"/>
        <end position="485"/>
    </location>
</feature>
<protein>
    <submittedName>
        <fullName evidence="20">Probable glutamate receptor</fullName>
    </submittedName>
</protein>
<organism evidence="19 20">
    <name type="scientific">Lingula anatina</name>
    <name type="common">Brachiopod</name>
    <name type="synonym">Lingula unguis</name>
    <dbReference type="NCBI Taxonomy" id="7574"/>
    <lineage>
        <taxon>Eukaryota</taxon>
        <taxon>Metazoa</taxon>
        <taxon>Spiralia</taxon>
        <taxon>Lophotrochozoa</taxon>
        <taxon>Brachiopoda</taxon>
        <taxon>Linguliformea</taxon>
        <taxon>Lingulata</taxon>
        <taxon>Lingulida</taxon>
        <taxon>Linguloidea</taxon>
        <taxon>Lingulidae</taxon>
        <taxon>Lingula</taxon>
    </lineage>
</organism>
<evidence type="ECO:0000256" key="8">
    <source>
        <dbReference type="ARBA" id="ARBA00023170"/>
    </source>
</evidence>
<dbReference type="InParanoid" id="A0A2R2MKB2"/>
<dbReference type="AlphaFoldDB" id="A0A2R2MKB2"/>
<dbReference type="OrthoDB" id="5984008at2759"/>
<feature type="site" description="Interaction with the cone snail toxin Con-ikot-ikot" evidence="13">
    <location>
        <position position="312"/>
    </location>
</feature>
<feature type="chain" id="PRO_5015169508" evidence="16">
    <location>
        <begin position="22"/>
        <end position="509"/>
    </location>
</feature>
<keyword evidence="11" id="KW-0407">Ion channel</keyword>
<keyword evidence="3" id="KW-1003">Cell membrane</keyword>
<evidence type="ECO:0000256" key="16">
    <source>
        <dbReference type="SAM" id="SignalP"/>
    </source>
</evidence>
<gene>
    <name evidence="20" type="primary">LOC106159780</name>
</gene>
<dbReference type="GO" id="GO:0015276">
    <property type="term" value="F:ligand-gated monoatomic ion channel activity"/>
    <property type="evidence" value="ECO:0007669"/>
    <property type="project" value="InterPro"/>
</dbReference>
<keyword evidence="7 15" id="KW-0472">Membrane</keyword>
<dbReference type="Pfam" id="PF10613">
    <property type="entry name" value="Lig_chan-Glu_bd"/>
    <property type="match status" value="1"/>
</dbReference>
<evidence type="ECO:0000256" key="12">
    <source>
        <dbReference type="PIRSR" id="PIRSR601508-1"/>
    </source>
</evidence>
<evidence type="ECO:0000313" key="19">
    <source>
        <dbReference type="Proteomes" id="UP000085678"/>
    </source>
</evidence>
<dbReference type="Gene3D" id="1.10.287.70">
    <property type="match status" value="1"/>
</dbReference>
<dbReference type="PRINTS" id="PR00177">
    <property type="entry name" value="NMDARECEPTOR"/>
</dbReference>
<evidence type="ECO:0000313" key="20">
    <source>
        <dbReference type="RefSeq" id="XP_023930664.1"/>
    </source>
</evidence>
<feature type="domain" description="Ionotropic glutamate receptor L-glutamate and glycine-binding" evidence="18">
    <location>
        <begin position="49"/>
        <end position="112"/>
    </location>
</feature>
<name>A0A2R2MKB2_LINAN</name>
<accession>A0A2R2MKB2</accession>
<feature type="transmembrane region" description="Helical" evidence="15">
    <location>
        <begin position="169"/>
        <end position="189"/>
    </location>
</feature>
<dbReference type="InterPro" id="IPR001320">
    <property type="entry name" value="Iontro_rcpt_C"/>
</dbReference>
<dbReference type="PANTHER" id="PTHR18966">
    <property type="entry name" value="IONOTROPIC GLUTAMATE RECEPTOR"/>
    <property type="match status" value="1"/>
</dbReference>
<feature type="binding site" evidence="12">
    <location>
        <position position="307"/>
    </location>
    <ligand>
        <name>L-glutamate</name>
        <dbReference type="ChEBI" id="CHEBI:29985"/>
    </ligand>
</feature>
<keyword evidence="4 15" id="KW-0812">Transmembrane</keyword>
<evidence type="ECO:0000256" key="1">
    <source>
        <dbReference type="ARBA" id="ARBA00004651"/>
    </source>
</evidence>
<keyword evidence="10" id="KW-1071">Ligand-gated ion channel</keyword>
<evidence type="ECO:0000256" key="4">
    <source>
        <dbReference type="ARBA" id="ARBA00022692"/>
    </source>
</evidence>
<feature type="transmembrane region" description="Helical" evidence="15">
    <location>
        <begin position="249"/>
        <end position="269"/>
    </location>
</feature>
<evidence type="ECO:0000256" key="14">
    <source>
        <dbReference type="PIRSR" id="PIRSR601508-3"/>
    </source>
</evidence>
<dbReference type="InterPro" id="IPR019594">
    <property type="entry name" value="Glu/Gly-bd"/>
</dbReference>
<evidence type="ECO:0000256" key="11">
    <source>
        <dbReference type="ARBA" id="ARBA00023303"/>
    </source>
</evidence>
<dbReference type="Gene3D" id="3.40.190.10">
    <property type="entry name" value="Periplasmic binding protein-like II"/>
    <property type="match status" value="2"/>
</dbReference>
<dbReference type="SUPFAM" id="SSF53850">
    <property type="entry name" value="Periplasmic binding protein-like II"/>
    <property type="match status" value="1"/>
</dbReference>
<feature type="domain" description="Ionotropic glutamate receptor C-terminal" evidence="17">
    <location>
        <begin position="39"/>
        <end position="418"/>
    </location>
</feature>
<dbReference type="SMART" id="SM00918">
    <property type="entry name" value="Lig_chan-Glu_bd"/>
    <property type="match status" value="1"/>
</dbReference>
<dbReference type="RefSeq" id="XP_023930664.1">
    <property type="nucleotide sequence ID" value="XM_024074896.1"/>
</dbReference>
<evidence type="ECO:0000256" key="2">
    <source>
        <dbReference type="ARBA" id="ARBA00022448"/>
    </source>
</evidence>
<dbReference type="GO" id="GO:0038023">
    <property type="term" value="F:signaling receptor activity"/>
    <property type="evidence" value="ECO:0007669"/>
    <property type="project" value="InterPro"/>
</dbReference>
<dbReference type="GeneID" id="106159780"/>
<feature type="site" description="Crucial to convey clamshell closure to channel opening" evidence="13">
    <location>
        <position position="282"/>
    </location>
</feature>
<evidence type="ECO:0000256" key="13">
    <source>
        <dbReference type="PIRSR" id="PIRSR601508-2"/>
    </source>
</evidence>
<feature type="binding site" evidence="12">
    <location>
        <position position="128"/>
    </location>
    <ligand>
        <name>L-glutamate</name>
        <dbReference type="ChEBI" id="CHEBI:29985"/>
    </ligand>
</feature>
<feature type="disulfide bond" evidence="14">
    <location>
        <begin position="367"/>
        <end position="422"/>
    </location>
</feature>
<evidence type="ECO:0000256" key="15">
    <source>
        <dbReference type="SAM" id="Phobius"/>
    </source>
</evidence>
<evidence type="ECO:0000256" key="5">
    <source>
        <dbReference type="ARBA" id="ARBA00022989"/>
    </source>
</evidence>
<dbReference type="InterPro" id="IPR015683">
    <property type="entry name" value="Ionotropic_Glu_rcpt"/>
</dbReference>
<keyword evidence="6" id="KW-0406">Ion transport</keyword>
<feature type="site" description="Interaction with the cone snail toxin Con-ikot-ikot" evidence="13">
    <location>
        <position position="401"/>
    </location>
</feature>
<reference evidence="20" key="1">
    <citation type="submission" date="2025-08" db="UniProtKB">
        <authorList>
            <consortium name="RefSeq"/>
        </authorList>
    </citation>
    <scope>IDENTIFICATION</scope>
    <source>
        <tissue evidence="20">Gonads</tissue>
    </source>
</reference>
<keyword evidence="8 20" id="KW-0675">Receptor</keyword>
<sequence>MKPVILRILVVIAALTLGTDCKQEATREKRQVTSPGNKTYIVSTIAHPPFMHISNNTNLKGNDRFYGFVPDVLMDLFEFIQARYEIRIVQDGRWGTYDSVGQWNGMIGEVLNHTVDMAAAAITITPDRLRVVDFVRVFADTGITILIKRPYEQSAHLSQGMGVMSIVSYQVWLCLLAAFIVVSVMIWLMEKYSPYGWYKCYQRHEVGQEQGSYFTVANSLWQSLTTLLWQGFDQAPRSISARFLHATWMIFAVLFLVAYTGAVIAQLLISDRTDRWLPHPEINSIEDLAFQQPPYKYEYGCITGGSTHRTLKKLPGPVFNSINKYFHDQGDKVMVKSVEEGIEKVRSSNYALIGEMSTFIDYINKECDLMTVGGLIHKKTHGFALPLHSEISSVLQIAALKLEESGRLRDMEDKWFADEGKCTGANAEFKEKQAALPSTPKFYVYAWGLVESGMVSLGVFWGPLILLLIGAIIAGILLGVEIMYFKHIDKRKYAASQREVLPQHEEGVN</sequence>
<feature type="binding site" evidence="12">
    <location>
        <position position="123"/>
    </location>
    <ligand>
        <name>L-glutamate</name>
        <dbReference type="ChEBI" id="CHEBI:29985"/>
    </ligand>
</feature>
<evidence type="ECO:0000256" key="10">
    <source>
        <dbReference type="ARBA" id="ARBA00023286"/>
    </source>
</evidence>
<keyword evidence="14" id="KW-1015">Disulfide bond</keyword>
<dbReference type="SMART" id="SM00079">
    <property type="entry name" value="PBPe"/>
    <property type="match status" value="1"/>
</dbReference>
<keyword evidence="16" id="KW-0732">Signal</keyword>
<keyword evidence="19" id="KW-1185">Reference proteome</keyword>
<dbReference type="KEGG" id="lak:106159780"/>
<dbReference type="FunFam" id="3.40.190.10:FF:000024">
    <property type="entry name" value="Glutamate receptor, ionotropic, delta 1"/>
    <property type="match status" value="1"/>
</dbReference>
<dbReference type="Proteomes" id="UP000085678">
    <property type="component" value="Unplaced"/>
</dbReference>
<evidence type="ECO:0000256" key="6">
    <source>
        <dbReference type="ARBA" id="ARBA00023065"/>
    </source>
</evidence>
<feature type="binding site" evidence="12">
    <location>
        <position position="355"/>
    </location>
    <ligand>
        <name>L-glutamate</name>
        <dbReference type="ChEBI" id="CHEBI:29985"/>
    </ligand>
</feature>
<keyword evidence="5 15" id="KW-1133">Transmembrane helix</keyword>
<feature type="binding site" evidence="12">
    <location>
        <position position="306"/>
    </location>
    <ligand>
        <name>L-glutamate</name>
        <dbReference type="ChEBI" id="CHEBI:29985"/>
    </ligand>
</feature>
<dbReference type="GO" id="GO:0005886">
    <property type="term" value="C:plasma membrane"/>
    <property type="evidence" value="ECO:0007669"/>
    <property type="project" value="UniProtKB-SubCell"/>
</dbReference>
<evidence type="ECO:0000256" key="9">
    <source>
        <dbReference type="ARBA" id="ARBA00023180"/>
    </source>
</evidence>
<proteinExistence type="predicted"/>
<evidence type="ECO:0000259" key="17">
    <source>
        <dbReference type="SMART" id="SM00079"/>
    </source>
</evidence>
<evidence type="ECO:0000256" key="3">
    <source>
        <dbReference type="ARBA" id="ARBA00022475"/>
    </source>
</evidence>
<feature type="signal peptide" evidence="16">
    <location>
        <begin position="1"/>
        <end position="21"/>
    </location>
</feature>
<keyword evidence="2" id="KW-0813">Transport</keyword>
<evidence type="ECO:0000259" key="18">
    <source>
        <dbReference type="SMART" id="SM00918"/>
    </source>
</evidence>